<proteinExistence type="predicted"/>
<feature type="chain" id="PRO_5003042087" evidence="3">
    <location>
        <begin position="20"/>
        <end position="321"/>
    </location>
</feature>
<dbReference type="GO" id="GO:0016020">
    <property type="term" value="C:membrane"/>
    <property type="evidence" value="ECO:0007669"/>
    <property type="project" value="TreeGrafter"/>
</dbReference>
<feature type="domain" description="PNPLA" evidence="4">
    <location>
        <begin position="26"/>
        <end position="204"/>
    </location>
</feature>
<comment type="caution">
    <text evidence="5">The sequence shown here is derived from an EMBL/GenBank/DDBJ whole genome shotgun (WGS) entry which is preliminary data.</text>
</comment>
<dbReference type="InterPro" id="IPR002641">
    <property type="entry name" value="PNPLA_dom"/>
</dbReference>
<sequence length="321" mass="34616">MKFLISLIVVSTMIAACMAQSTCRTITFSGAGAFGAYQAGVVSGIVSKRAPADVQWLSATGISAGSINAAALAMFNVGDEVAAANFMTEKWLSISPEQVFVNWKGGVVDGLFLHRGIYDDGPLFVFMTNALNTTQFLASNRNMMIGATNLDTGMFDQFYKTDPEIVKAVIASCSIPGVFPPTEKGGYSYCDGGATYMTPVTDSARLCYETGATNVIVDMVTITGADKFRNMSKGDTIELLLRAGEIIVENIGNKDIETLFQAFPNTILNVYRPSQTLPGNALSFTYSAPLIKIGVTDGQNENPAFVLTKHNYKEMLEKMRQ</sequence>
<feature type="short sequence motif" description="GXSXG" evidence="2">
    <location>
        <begin position="61"/>
        <end position="65"/>
    </location>
</feature>
<reference evidence="5 6" key="1">
    <citation type="journal article" date="2011" name="Genome Res.">
        <title>Phylogeny-wide analysis of social amoeba genomes highlights ancient origins for complex intercellular communication.</title>
        <authorList>
            <person name="Heidel A.J."/>
            <person name="Lawal H.M."/>
            <person name="Felder M."/>
            <person name="Schilde C."/>
            <person name="Helps N.R."/>
            <person name="Tunggal B."/>
            <person name="Rivero F."/>
            <person name="John U."/>
            <person name="Schleicher M."/>
            <person name="Eichinger L."/>
            <person name="Platzer M."/>
            <person name="Noegel A.A."/>
            <person name="Schaap P."/>
            <person name="Gloeckner G."/>
        </authorList>
    </citation>
    <scope>NUCLEOTIDE SEQUENCE [LARGE SCALE GENOMIC DNA]</scope>
    <source>
        <strain evidence="6">ATCC 26659 / Pp 5 / PN500</strain>
    </source>
</reference>
<protein>
    <submittedName>
        <fullName evidence="5">Patatin family protein</fullName>
    </submittedName>
</protein>
<evidence type="ECO:0000313" key="5">
    <source>
        <dbReference type="EMBL" id="EFA81708.1"/>
    </source>
</evidence>
<evidence type="ECO:0000256" key="1">
    <source>
        <dbReference type="ARBA" id="ARBA00023098"/>
    </source>
</evidence>
<dbReference type="GO" id="GO:0055088">
    <property type="term" value="P:lipid homeostasis"/>
    <property type="evidence" value="ECO:0007669"/>
    <property type="project" value="TreeGrafter"/>
</dbReference>
<evidence type="ECO:0000256" key="2">
    <source>
        <dbReference type="PROSITE-ProRule" id="PRU01161"/>
    </source>
</evidence>
<dbReference type="GO" id="GO:0019433">
    <property type="term" value="P:triglyceride catabolic process"/>
    <property type="evidence" value="ECO:0007669"/>
    <property type="project" value="TreeGrafter"/>
</dbReference>
<dbReference type="PANTHER" id="PTHR12406">
    <property type="entry name" value="CALCIUM-INDEPENDENT PHOSPHOLIPASE A2 IPLA2 -RELATED"/>
    <property type="match status" value="1"/>
</dbReference>
<gene>
    <name evidence="5" type="ORF">PPL_05702</name>
</gene>
<dbReference type="GO" id="GO:0005811">
    <property type="term" value="C:lipid droplet"/>
    <property type="evidence" value="ECO:0007669"/>
    <property type="project" value="TreeGrafter"/>
</dbReference>
<dbReference type="RefSeq" id="XP_020433825.1">
    <property type="nucleotide sequence ID" value="XM_020576576.1"/>
</dbReference>
<feature type="short sequence motif" description="GXGXXG" evidence="2">
    <location>
        <begin position="30"/>
        <end position="35"/>
    </location>
</feature>
<dbReference type="InterPro" id="IPR016035">
    <property type="entry name" value="Acyl_Trfase/lysoPLipase"/>
</dbReference>
<dbReference type="GO" id="GO:0004806">
    <property type="term" value="F:triacylglycerol lipase activity"/>
    <property type="evidence" value="ECO:0007669"/>
    <property type="project" value="TreeGrafter"/>
</dbReference>
<organism evidence="5 6">
    <name type="scientific">Heterostelium pallidum (strain ATCC 26659 / Pp 5 / PN500)</name>
    <name type="common">Cellular slime mold</name>
    <name type="synonym">Polysphondylium pallidum</name>
    <dbReference type="NCBI Taxonomy" id="670386"/>
    <lineage>
        <taxon>Eukaryota</taxon>
        <taxon>Amoebozoa</taxon>
        <taxon>Evosea</taxon>
        <taxon>Eumycetozoa</taxon>
        <taxon>Dictyostelia</taxon>
        <taxon>Acytosteliales</taxon>
        <taxon>Acytosteliaceae</taxon>
        <taxon>Heterostelium</taxon>
    </lineage>
</organism>
<evidence type="ECO:0000259" key="4">
    <source>
        <dbReference type="PROSITE" id="PS51635"/>
    </source>
</evidence>
<dbReference type="SUPFAM" id="SSF52151">
    <property type="entry name" value="FabD/lysophospholipase-like"/>
    <property type="match status" value="1"/>
</dbReference>
<keyword evidence="1 2" id="KW-0443">Lipid metabolism</keyword>
<dbReference type="InParanoid" id="D3BAX1"/>
<dbReference type="Pfam" id="PF01734">
    <property type="entry name" value="Patatin"/>
    <property type="match status" value="1"/>
</dbReference>
<evidence type="ECO:0000313" key="6">
    <source>
        <dbReference type="Proteomes" id="UP000001396"/>
    </source>
</evidence>
<feature type="short sequence motif" description="DGA/G" evidence="2">
    <location>
        <begin position="191"/>
        <end position="193"/>
    </location>
</feature>
<dbReference type="Proteomes" id="UP000001396">
    <property type="component" value="Unassembled WGS sequence"/>
</dbReference>
<feature type="active site" description="Nucleophile" evidence="2">
    <location>
        <position position="63"/>
    </location>
</feature>
<dbReference type="GO" id="GO:0005737">
    <property type="term" value="C:cytoplasm"/>
    <property type="evidence" value="ECO:0007669"/>
    <property type="project" value="TreeGrafter"/>
</dbReference>
<dbReference type="EMBL" id="ADBJ01000025">
    <property type="protein sequence ID" value="EFA81708.1"/>
    <property type="molecule type" value="Genomic_DNA"/>
</dbReference>
<feature type="active site" description="Proton acceptor" evidence="2">
    <location>
        <position position="191"/>
    </location>
</feature>
<keyword evidence="2" id="KW-0442">Lipid degradation</keyword>
<feature type="signal peptide" evidence="3">
    <location>
        <begin position="1"/>
        <end position="19"/>
    </location>
</feature>
<dbReference type="GeneID" id="31361186"/>
<keyword evidence="3" id="KW-0732">Signal</keyword>
<dbReference type="PROSITE" id="PS51635">
    <property type="entry name" value="PNPLA"/>
    <property type="match status" value="1"/>
</dbReference>
<dbReference type="Gene3D" id="3.40.1090.10">
    <property type="entry name" value="Cytosolic phospholipase A2 catalytic domain"/>
    <property type="match status" value="2"/>
</dbReference>
<dbReference type="PROSITE" id="PS51257">
    <property type="entry name" value="PROKAR_LIPOPROTEIN"/>
    <property type="match status" value="1"/>
</dbReference>
<keyword evidence="2" id="KW-0378">Hydrolase</keyword>
<keyword evidence="6" id="KW-1185">Reference proteome</keyword>
<dbReference type="InterPro" id="IPR033562">
    <property type="entry name" value="PLPL"/>
</dbReference>
<name>D3BAX1_HETP5</name>
<evidence type="ECO:0000256" key="3">
    <source>
        <dbReference type="SAM" id="SignalP"/>
    </source>
</evidence>
<accession>D3BAX1</accession>
<dbReference type="PANTHER" id="PTHR12406:SF7">
    <property type="entry name" value="PATATIN-LIKE PHOSPHOLIPASE DOMAIN-CONTAINING PROTEIN 4"/>
    <property type="match status" value="1"/>
</dbReference>
<dbReference type="AlphaFoldDB" id="D3BAX1"/>
<dbReference type="OMA" id="WQFATGI"/>